<evidence type="ECO:0000256" key="2">
    <source>
        <dbReference type="ARBA" id="ARBA00004651"/>
    </source>
</evidence>
<feature type="compositionally biased region" description="Pro residues" evidence="12">
    <location>
        <begin position="70"/>
        <end position="96"/>
    </location>
</feature>
<evidence type="ECO:0000259" key="14">
    <source>
        <dbReference type="Pfam" id="PF01435"/>
    </source>
</evidence>
<accession>A0ABP3GAI4</accession>
<feature type="compositionally biased region" description="Pro residues" evidence="12">
    <location>
        <begin position="51"/>
        <end position="63"/>
    </location>
</feature>
<keyword evidence="10" id="KW-0482">Metalloprotease</keyword>
<dbReference type="InterPro" id="IPR001915">
    <property type="entry name" value="Peptidase_M48"/>
</dbReference>
<keyword evidence="9 13" id="KW-1133">Transmembrane helix</keyword>
<evidence type="ECO:0000256" key="12">
    <source>
        <dbReference type="SAM" id="MobiDB-lite"/>
    </source>
</evidence>
<keyword evidence="6" id="KW-0479">Metal-binding</keyword>
<comment type="subcellular location">
    <subcellularLocation>
        <location evidence="2">Cell membrane</location>
        <topology evidence="2">Multi-pass membrane protein</topology>
    </subcellularLocation>
</comment>
<name>A0ABP3GAI4_9ACTN</name>
<keyword evidence="8" id="KW-0862">Zinc</keyword>
<keyword evidence="3" id="KW-1003">Cell membrane</keyword>
<evidence type="ECO:0000256" key="5">
    <source>
        <dbReference type="ARBA" id="ARBA00022692"/>
    </source>
</evidence>
<evidence type="ECO:0000256" key="1">
    <source>
        <dbReference type="ARBA" id="ARBA00001947"/>
    </source>
</evidence>
<gene>
    <name evidence="16" type="ORF">GCM10010151_33050</name>
</gene>
<keyword evidence="11 13" id="KW-0472">Membrane</keyword>
<evidence type="ECO:0000256" key="9">
    <source>
        <dbReference type="ARBA" id="ARBA00022989"/>
    </source>
</evidence>
<evidence type="ECO:0000256" key="13">
    <source>
        <dbReference type="SAM" id="Phobius"/>
    </source>
</evidence>
<keyword evidence="17" id="KW-1185">Reference proteome</keyword>
<feature type="transmembrane region" description="Helical" evidence="13">
    <location>
        <begin position="192"/>
        <end position="211"/>
    </location>
</feature>
<keyword evidence="7" id="KW-0378">Hydrolase</keyword>
<dbReference type="RefSeq" id="WP_252811587.1">
    <property type="nucleotide sequence ID" value="NZ_BAAABM010000024.1"/>
</dbReference>
<keyword evidence="4" id="KW-0645">Protease</keyword>
<dbReference type="Pfam" id="PF10708">
    <property type="entry name" value="DUF2510"/>
    <property type="match status" value="1"/>
</dbReference>
<comment type="cofactor">
    <cofactor evidence="1">
        <name>Zn(2+)</name>
        <dbReference type="ChEBI" id="CHEBI:29105"/>
    </cofactor>
</comment>
<proteinExistence type="predicted"/>
<evidence type="ECO:0000256" key="10">
    <source>
        <dbReference type="ARBA" id="ARBA00023049"/>
    </source>
</evidence>
<protein>
    <submittedName>
        <fullName evidence="16">Uncharacterized protein</fullName>
    </submittedName>
</protein>
<dbReference type="Gene3D" id="3.30.2010.10">
    <property type="entry name" value="Metalloproteases ('zincins'), catalytic domain"/>
    <property type="match status" value="1"/>
</dbReference>
<reference evidence="17" key="1">
    <citation type="journal article" date="2019" name="Int. J. Syst. Evol. Microbiol.">
        <title>The Global Catalogue of Microorganisms (GCM) 10K type strain sequencing project: providing services to taxonomists for standard genome sequencing and annotation.</title>
        <authorList>
            <consortium name="The Broad Institute Genomics Platform"/>
            <consortium name="The Broad Institute Genome Sequencing Center for Infectious Disease"/>
            <person name="Wu L."/>
            <person name="Ma J."/>
        </authorList>
    </citation>
    <scope>NUCLEOTIDE SEQUENCE [LARGE SCALE GENOMIC DNA]</scope>
    <source>
        <strain evidence="17">JCM 3146</strain>
    </source>
</reference>
<feature type="transmembrane region" description="Helical" evidence="13">
    <location>
        <begin position="165"/>
        <end position="186"/>
    </location>
</feature>
<evidence type="ECO:0000256" key="7">
    <source>
        <dbReference type="ARBA" id="ARBA00022801"/>
    </source>
</evidence>
<evidence type="ECO:0000256" key="3">
    <source>
        <dbReference type="ARBA" id="ARBA00022475"/>
    </source>
</evidence>
<dbReference type="PANTHER" id="PTHR43221:SF1">
    <property type="entry name" value="PROTEASE HTPX"/>
    <property type="match status" value="1"/>
</dbReference>
<evidence type="ECO:0000256" key="8">
    <source>
        <dbReference type="ARBA" id="ARBA00022833"/>
    </source>
</evidence>
<comment type="caution">
    <text evidence="16">The sequence shown here is derived from an EMBL/GenBank/DDBJ whole genome shotgun (WGS) entry which is preliminary data.</text>
</comment>
<evidence type="ECO:0000256" key="6">
    <source>
        <dbReference type="ARBA" id="ARBA00022723"/>
    </source>
</evidence>
<dbReference type="InterPro" id="IPR018929">
    <property type="entry name" value="DUF2510"/>
</dbReference>
<feature type="domain" description="Peptidase M48" evidence="14">
    <location>
        <begin position="236"/>
        <end position="398"/>
    </location>
</feature>
<feature type="transmembrane region" description="Helical" evidence="13">
    <location>
        <begin position="345"/>
        <end position="373"/>
    </location>
</feature>
<sequence length="444" mass="47677">MSGEAPDPGWYPCPSGLPQQRYWDGRSWSQRVRPLTTDDPAPTDGPGSGEAPPPPRDTPPAAPGPGTWPGAPPPPRAPDPGRPKPPPSWRGGPRPPGLSFDAGAKSSRPAVRPPDAAAPMRSAPVGRSVGAASDGTVPGRFDTAPARVVTPPAPPPRRGGGVRPLLALAPVAVAAAAIVGLVAYGLNLLWPVWGAIVPVVAWWAPAPLLSARSVRRFIARTWYGCREPTREETQRLEVPWTGVLRRAGVDPGRFHLMVVESDDLNAYASDGDIVTVTSLAVRKLPARRLEAVLAHELGHHLRRHLIPALLLTQLLLPVRLLWGLTRAVWWPVRRMYRVAVIWRTPFGYLVTGLLAIVAAVAFVIFAVPAAVAYGGAALSGLGRDRAELEADAEAVRLGLGEPLLAVIEEFITSGEQAEHRRVLRTPLILRRARRIHVLLAERGE</sequence>
<evidence type="ECO:0000313" key="16">
    <source>
        <dbReference type="EMBL" id="GAA0340808.1"/>
    </source>
</evidence>
<keyword evidence="5 13" id="KW-0812">Transmembrane</keyword>
<feature type="domain" description="DUF2510" evidence="15">
    <location>
        <begin position="8"/>
        <end position="40"/>
    </location>
</feature>
<dbReference type="Pfam" id="PF01435">
    <property type="entry name" value="Peptidase_M48"/>
    <property type="match status" value="1"/>
</dbReference>
<dbReference type="PANTHER" id="PTHR43221">
    <property type="entry name" value="PROTEASE HTPX"/>
    <property type="match status" value="1"/>
</dbReference>
<feature type="region of interest" description="Disordered" evidence="12">
    <location>
        <begin position="1"/>
        <end position="158"/>
    </location>
</feature>
<evidence type="ECO:0000259" key="15">
    <source>
        <dbReference type="Pfam" id="PF10708"/>
    </source>
</evidence>
<dbReference type="EMBL" id="BAAABM010000024">
    <property type="protein sequence ID" value="GAA0340808.1"/>
    <property type="molecule type" value="Genomic_DNA"/>
</dbReference>
<evidence type="ECO:0000256" key="11">
    <source>
        <dbReference type="ARBA" id="ARBA00023136"/>
    </source>
</evidence>
<evidence type="ECO:0000256" key="4">
    <source>
        <dbReference type="ARBA" id="ARBA00022670"/>
    </source>
</evidence>
<dbReference type="InterPro" id="IPR050083">
    <property type="entry name" value="HtpX_protease"/>
</dbReference>
<dbReference type="Proteomes" id="UP001501822">
    <property type="component" value="Unassembled WGS sequence"/>
</dbReference>
<feature type="compositionally biased region" description="Low complexity" evidence="12">
    <location>
        <begin position="108"/>
        <end position="121"/>
    </location>
</feature>
<organism evidence="16 17">
    <name type="scientific">Actinoallomurus spadix</name>
    <dbReference type="NCBI Taxonomy" id="79912"/>
    <lineage>
        <taxon>Bacteria</taxon>
        <taxon>Bacillati</taxon>
        <taxon>Actinomycetota</taxon>
        <taxon>Actinomycetes</taxon>
        <taxon>Streptosporangiales</taxon>
        <taxon>Thermomonosporaceae</taxon>
        <taxon>Actinoallomurus</taxon>
    </lineage>
</organism>
<evidence type="ECO:0000313" key="17">
    <source>
        <dbReference type="Proteomes" id="UP001501822"/>
    </source>
</evidence>